<dbReference type="EMBL" id="CAJQZP010001245">
    <property type="protein sequence ID" value="CAG5032820.1"/>
    <property type="molecule type" value="Genomic_DNA"/>
</dbReference>
<comment type="caution">
    <text evidence="2">The sequence shown here is derived from an EMBL/GenBank/DDBJ whole genome shotgun (WGS) entry which is preliminary data.</text>
</comment>
<evidence type="ECO:0000313" key="2">
    <source>
        <dbReference type="EMBL" id="CAG5032820.1"/>
    </source>
</evidence>
<protein>
    <submittedName>
        <fullName evidence="2">(apollo) hypothetical protein</fullName>
    </submittedName>
</protein>
<feature type="coiled-coil region" evidence="1">
    <location>
        <begin position="112"/>
        <end position="378"/>
    </location>
</feature>
<feature type="coiled-coil region" evidence="1">
    <location>
        <begin position="407"/>
        <end position="619"/>
    </location>
</feature>
<sequence>MDSDVECPCTEDVAAPSILPSCTCTKDDHDKVIHVEHCIFYRNEQLIYHKEAACECFVPVTPNEDGDCQCCRCPENQCRCNKAGREVFEEWRSKRVMGAMPAVLEATHPLMQKFQETLKKFLERENAIAEEEIKKLRDELKESKQEYDKDLEAIYRDDHDTNAQRALITEYEEMLTQKTAERQAAEQRVRDSTEKYKQAMEKLEKNAVQVKTSSTEKYKQAMEKLEKNAVQEREATEELEALTTLCKQLEAWREETESDLTVNQRMSEKMRAEKRALADEKRQLDMIIYSLSNEVWKLESKLEMFQKQLDIKNAEMEQVNDKVTAYAAELEDLELDKRRLMSLWNSVLVNIQQRDRAYDSVRDDYRVLQENYRTLINNLEITKKVVMEEMNKGREIAMNKDKVLYDIAAANKLLEGDEAKRTNLETQIIQLSESIEMAERDQELIKSENQTMKNILKSTKKECQRKEGQKLKLENEILTNLQECLLNDKAVESMANGIKKMREMSRKQEIALTAMENQHAKMVLDIEMHRNKQAQNKLIQEETLRKVKERESEIDQLQEKYDQKALVLTRKQRELDIITKKYTALKEIFDMKSPQERRIEDLEKQIRELRERTERAQHEWLRLQGHVVKLAAQHHTILTDINLINKQIQICDQKTIRIQAECERIAQERTNVDRSLRSLRGRLEVIQRTRKDAVERNAGAQRTNAAITHEYTASLKDAESEIFELEEDIEALEKEKINLTQELDRVQREALIWQRKGILAVELKRSIQNSKSAAGEIGQMKNEIHKMEVRRDQLRRTGEKLAEDLALYVTRRETAVDKTRAAAAVEKAHGGSTLTSQSTFHHKLRLARADVTRLNKELKEAKSHMEYLENEQARLEREMADTSALNAQLEEHVATLLQECRDTERQKQWLLERVVRSQRYGSELATAVKRQTLRVKKPKSAVTAEYTQTRLLNDSLNQVVNALSIEYPSLRDKLEAISNTLNIHSPSQSPRLSLDECVCPEVIEGQENIAEKPLDSCPCPE</sequence>
<proteinExistence type="predicted"/>
<dbReference type="GO" id="GO:0035082">
    <property type="term" value="P:axoneme assembly"/>
    <property type="evidence" value="ECO:0007669"/>
    <property type="project" value="InterPro"/>
</dbReference>
<dbReference type="InterPro" id="IPR037386">
    <property type="entry name" value="CCDC40"/>
</dbReference>
<dbReference type="OrthoDB" id="188741at2759"/>
<accession>A0A8S3XLN8</accession>
<gene>
    <name evidence="2" type="ORF">PAPOLLO_LOCUS19972</name>
</gene>
<feature type="coiled-coil region" evidence="1">
    <location>
        <begin position="844"/>
        <end position="906"/>
    </location>
</feature>
<organism evidence="2 3">
    <name type="scientific">Parnassius apollo</name>
    <name type="common">Apollo butterfly</name>
    <name type="synonym">Papilio apollo</name>
    <dbReference type="NCBI Taxonomy" id="110799"/>
    <lineage>
        <taxon>Eukaryota</taxon>
        <taxon>Metazoa</taxon>
        <taxon>Ecdysozoa</taxon>
        <taxon>Arthropoda</taxon>
        <taxon>Hexapoda</taxon>
        <taxon>Insecta</taxon>
        <taxon>Pterygota</taxon>
        <taxon>Neoptera</taxon>
        <taxon>Endopterygota</taxon>
        <taxon>Lepidoptera</taxon>
        <taxon>Glossata</taxon>
        <taxon>Ditrysia</taxon>
        <taxon>Papilionoidea</taxon>
        <taxon>Papilionidae</taxon>
        <taxon>Parnassiinae</taxon>
        <taxon>Parnassini</taxon>
        <taxon>Parnassius</taxon>
        <taxon>Parnassius</taxon>
    </lineage>
</organism>
<keyword evidence="3" id="KW-1185">Reference proteome</keyword>
<dbReference type="GO" id="GO:0005737">
    <property type="term" value="C:cytoplasm"/>
    <property type="evidence" value="ECO:0007669"/>
    <property type="project" value="TreeGrafter"/>
</dbReference>
<name>A0A8S3XLN8_PARAO</name>
<dbReference type="PANTHER" id="PTHR16275:SF8">
    <property type="entry name" value="COILED-COIL DOMAIN-CONTAINING PROTEIN 40"/>
    <property type="match status" value="1"/>
</dbReference>
<keyword evidence="1" id="KW-0175">Coiled coil</keyword>
<dbReference type="Proteomes" id="UP000691718">
    <property type="component" value="Unassembled WGS sequence"/>
</dbReference>
<evidence type="ECO:0000256" key="1">
    <source>
        <dbReference type="SAM" id="Coils"/>
    </source>
</evidence>
<feature type="coiled-coil region" evidence="1">
    <location>
        <begin position="676"/>
        <end position="797"/>
    </location>
</feature>
<dbReference type="PANTHER" id="PTHR16275">
    <property type="entry name" value="COILED-COIL DOMAIN-CONTAINING PROTEIN 40"/>
    <property type="match status" value="1"/>
</dbReference>
<reference evidence="2" key="1">
    <citation type="submission" date="2021-04" db="EMBL/GenBank/DDBJ databases">
        <authorList>
            <person name="Tunstrom K."/>
        </authorList>
    </citation>
    <scope>NUCLEOTIDE SEQUENCE</scope>
</reference>
<dbReference type="AlphaFoldDB" id="A0A8S3XLN8"/>
<evidence type="ECO:0000313" key="3">
    <source>
        <dbReference type="Proteomes" id="UP000691718"/>
    </source>
</evidence>